<organism evidence="1 2">
    <name type="scientific">Brevifollis gellanilyticus</name>
    <dbReference type="NCBI Taxonomy" id="748831"/>
    <lineage>
        <taxon>Bacteria</taxon>
        <taxon>Pseudomonadati</taxon>
        <taxon>Verrucomicrobiota</taxon>
        <taxon>Verrucomicrobiia</taxon>
        <taxon>Verrucomicrobiales</taxon>
        <taxon>Verrucomicrobiaceae</taxon>
    </lineage>
</organism>
<dbReference type="OrthoDB" id="9146593at2"/>
<protein>
    <recommendedName>
        <fullName evidence="3">DUF1552 domain-containing protein</fullName>
    </recommendedName>
</protein>
<dbReference type="InterPro" id="IPR006311">
    <property type="entry name" value="TAT_signal"/>
</dbReference>
<reference evidence="1 2" key="1">
    <citation type="submission" date="2019-07" db="EMBL/GenBank/DDBJ databases">
        <title>Whole genome shotgun sequence of Brevifollis gellanilyticus NBRC 108608.</title>
        <authorList>
            <person name="Hosoyama A."/>
            <person name="Uohara A."/>
            <person name="Ohji S."/>
            <person name="Ichikawa N."/>
        </authorList>
    </citation>
    <scope>NUCLEOTIDE SEQUENCE [LARGE SCALE GENOMIC DNA]</scope>
    <source>
        <strain evidence="1 2">NBRC 108608</strain>
    </source>
</reference>
<proteinExistence type="predicted"/>
<name>A0A512MF05_9BACT</name>
<dbReference type="InterPro" id="IPR011447">
    <property type="entry name" value="DUF1552"/>
</dbReference>
<dbReference type="Proteomes" id="UP000321577">
    <property type="component" value="Unassembled WGS sequence"/>
</dbReference>
<sequence length="420" mass="46229">MSTLSRRLFLRSSGISMALPFLDAMLPRRMMGAAATPAPKRLVTVCSSLGIYGPDFFPKDAGENYTASPYLELLKDHRKQFTVFSGMSHPDQNGRDGHASEMTWLTSARHPGMGGFRNTISIDQLAAETLGAETRYPSLVLNTGGGNSQSYSRAGVMLQADSHPSKIFAKFFLNGTQGEIFNQMRQLREGRSIMDAVREEAARVQRRLGAADKDKLDEYFTSVREMEQRLIKAEEWAKKPKPQVGMKQPQDITDEKDLIGRINLMFELIPLILQTDSTRLITVMIQGRGDVPKIDGVSQDHHNLSHHGQDPEKIAQLRLVERAEISALNGLLTKLNGAQEAGKSLLDSTMVLFGSNLGNANSHDWHNLPMMLAGGGFKHGQHIAGDPKNNTPMSNLFVKLLQNLGVPTESFGTSTGTLSI</sequence>
<dbReference type="AlphaFoldDB" id="A0A512MF05"/>
<dbReference type="RefSeq" id="WP_146854056.1">
    <property type="nucleotide sequence ID" value="NZ_BKAG01000046.1"/>
</dbReference>
<evidence type="ECO:0000313" key="2">
    <source>
        <dbReference type="Proteomes" id="UP000321577"/>
    </source>
</evidence>
<evidence type="ECO:0000313" key="1">
    <source>
        <dbReference type="EMBL" id="GEP45298.1"/>
    </source>
</evidence>
<dbReference type="PROSITE" id="PS51318">
    <property type="entry name" value="TAT"/>
    <property type="match status" value="1"/>
</dbReference>
<comment type="caution">
    <text evidence="1">The sequence shown here is derived from an EMBL/GenBank/DDBJ whole genome shotgun (WGS) entry which is preliminary data.</text>
</comment>
<keyword evidence="2" id="KW-1185">Reference proteome</keyword>
<dbReference type="Pfam" id="PF07586">
    <property type="entry name" value="HXXSHH"/>
    <property type="match status" value="1"/>
</dbReference>
<dbReference type="EMBL" id="BKAG01000046">
    <property type="protein sequence ID" value="GEP45298.1"/>
    <property type="molecule type" value="Genomic_DNA"/>
</dbReference>
<evidence type="ECO:0008006" key="3">
    <source>
        <dbReference type="Google" id="ProtNLM"/>
    </source>
</evidence>
<accession>A0A512MF05</accession>
<gene>
    <name evidence="1" type="ORF">BGE01nite_45890</name>
</gene>